<dbReference type="InterPro" id="IPR050469">
    <property type="entry name" value="Diguanylate_Cyclase"/>
</dbReference>
<dbReference type="PANTHER" id="PTHR45138">
    <property type="entry name" value="REGULATORY COMPONENTS OF SENSORY TRANSDUCTION SYSTEM"/>
    <property type="match status" value="1"/>
</dbReference>
<evidence type="ECO:0000256" key="3">
    <source>
        <dbReference type="SAM" id="Phobius"/>
    </source>
</evidence>
<dbReference type="InterPro" id="IPR029787">
    <property type="entry name" value="Nucleotide_cyclase"/>
</dbReference>
<gene>
    <name evidence="6" type="ORF">LRP49_10555</name>
</gene>
<dbReference type="Gene3D" id="3.30.70.270">
    <property type="match status" value="1"/>
</dbReference>
<evidence type="ECO:0000256" key="1">
    <source>
        <dbReference type="ARBA" id="ARBA00012528"/>
    </source>
</evidence>
<dbReference type="SUPFAM" id="SSF53850">
    <property type="entry name" value="Periplasmic binding protein-like II"/>
    <property type="match status" value="1"/>
</dbReference>
<keyword evidence="3" id="KW-0472">Membrane</keyword>
<dbReference type="PROSITE" id="PS50887">
    <property type="entry name" value="GGDEF"/>
    <property type="match status" value="1"/>
</dbReference>
<dbReference type="Pfam" id="PF00497">
    <property type="entry name" value="SBP_bac_3"/>
    <property type="match status" value="1"/>
</dbReference>
<dbReference type="Proteomes" id="UP001149821">
    <property type="component" value="Unassembled WGS sequence"/>
</dbReference>
<protein>
    <recommendedName>
        <fullName evidence="1">diguanylate cyclase</fullName>
        <ecNumber evidence="1">2.7.7.65</ecNumber>
    </recommendedName>
</protein>
<dbReference type="PANTHER" id="PTHR45138:SF9">
    <property type="entry name" value="DIGUANYLATE CYCLASE DGCM-RELATED"/>
    <property type="match status" value="1"/>
</dbReference>
<evidence type="ECO:0000256" key="2">
    <source>
        <dbReference type="ARBA" id="ARBA00034247"/>
    </source>
</evidence>
<feature type="signal peptide" evidence="4">
    <location>
        <begin position="1"/>
        <end position="25"/>
    </location>
</feature>
<evidence type="ECO:0000313" key="7">
    <source>
        <dbReference type="Proteomes" id="UP001149821"/>
    </source>
</evidence>
<comment type="caution">
    <text evidence="6">The sequence shown here is derived from an EMBL/GenBank/DDBJ whole genome shotgun (WGS) entry which is preliminary data.</text>
</comment>
<evidence type="ECO:0000256" key="4">
    <source>
        <dbReference type="SAM" id="SignalP"/>
    </source>
</evidence>
<dbReference type="InterPro" id="IPR043128">
    <property type="entry name" value="Rev_trsase/Diguanyl_cyclase"/>
</dbReference>
<comment type="catalytic activity">
    <reaction evidence="2">
        <text>2 GTP = 3',3'-c-di-GMP + 2 diphosphate</text>
        <dbReference type="Rhea" id="RHEA:24898"/>
        <dbReference type="ChEBI" id="CHEBI:33019"/>
        <dbReference type="ChEBI" id="CHEBI:37565"/>
        <dbReference type="ChEBI" id="CHEBI:58805"/>
        <dbReference type="EC" id="2.7.7.65"/>
    </reaction>
</comment>
<dbReference type="EMBL" id="JAJUBB010000006">
    <property type="protein sequence ID" value="MDD1781634.1"/>
    <property type="molecule type" value="Genomic_DNA"/>
</dbReference>
<feature type="transmembrane region" description="Helical" evidence="3">
    <location>
        <begin position="262"/>
        <end position="281"/>
    </location>
</feature>
<dbReference type="SUPFAM" id="SSF55073">
    <property type="entry name" value="Nucleotide cyclase"/>
    <property type="match status" value="1"/>
</dbReference>
<dbReference type="InterPro" id="IPR001638">
    <property type="entry name" value="Solute-binding_3/MltF_N"/>
</dbReference>
<accession>A0ABT5QM06</accession>
<evidence type="ECO:0000313" key="6">
    <source>
        <dbReference type="EMBL" id="MDD1781634.1"/>
    </source>
</evidence>
<keyword evidence="3" id="KW-0812">Transmembrane</keyword>
<dbReference type="RefSeq" id="WP_274142095.1">
    <property type="nucleotide sequence ID" value="NZ_JAJUBB010000006.1"/>
</dbReference>
<dbReference type="Gene3D" id="3.40.190.10">
    <property type="entry name" value="Periplasmic binding protein-like II"/>
    <property type="match status" value="2"/>
</dbReference>
<dbReference type="SMART" id="SM00062">
    <property type="entry name" value="PBPb"/>
    <property type="match status" value="1"/>
</dbReference>
<evidence type="ECO:0000259" key="5">
    <source>
        <dbReference type="PROSITE" id="PS50887"/>
    </source>
</evidence>
<name>A0ABT5QM06_9GAMM</name>
<keyword evidence="7" id="KW-1185">Reference proteome</keyword>
<reference evidence="6" key="1">
    <citation type="submission" date="2021-12" db="EMBL/GenBank/DDBJ databases">
        <title>Enterovibrio ZSDZ35 sp. nov. and Enterovibrio ZSDZ42 sp. nov., isolated from coastal seawater in Qingdao.</title>
        <authorList>
            <person name="Zhang P."/>
        </authorList>
    </citation>
    <scope>NUCLEOTIDE SEQUENCE</scope>
    <source>
        <strain evidence="6">ZSDZ35</strain>
    </source>
</reference>
<proteinExistence type="predicted"/>
<feature type="chain" id="PRO_5046825288" description="diguanylate cyclase" evidence="4">
    <location>
        <begin position="26"/>
        <end position="478"/>
    </location>
</feature>
<dbReference type="SMART" id="SM00267">
    <property type="entry name" value="GGDEF"/>
    <property type="match status" value="1"/>
</dbReference>
<feature type="domain" description="GGDEF" evidence="5">
    <location>
        <begin position="336"/>
        <end position="475"/>
    </location>
</feature>
<organism evidence="6 7">
    <name type="scientific">Enterovibrio qingdaonensis</name>
    <dbReference type="NCBI Taxonomy" id="2899818"/>
    <lineage>
        <taxon>Bacteria</taxon>
        <taxon>Pseudomonadati</taxon>
        <taxon>Pseudomonadota</taxon>
        <taxon>Gammaproteobacteria</taxon>
        <taxon>Vibrionales</taxon>
        <taxon>Vibrionaceae</taxon>
        <taxon>Enterovibrio</taxon>
    </lineage>
</organism>
<dbReference type="Pfam" id="PF00990">
    <property type="entry name" value="GGDEF"/>
    <property type="match status" value="1"/>
</dbReference>
<keyword evidence="3" id="KW-1133">Transmembrane helix</keyword>
<dbReference type="CDD" id="cd01949">
    <property type="entry name" value="GGDEF"/>
    <property type="match status" value="1"/>
</dbReference>
<sequence>MPSTRQFAAISLTLLSILFPFPSMADSKPLIVTGSSTWQPFSFINRDGEADGIMVDYWRLYAKENNLNIQFNLLPWSESLQYVANTDNVVHGGLGYTGSRAETLAFSRELPLKRYNVSLFVQKDLPVDDLNLLDSAVVGTVKDSTKHAFLMSRIPEENIKLFPTFGSLNDAAYRGEVDVFIDDFSTALYDMRHTGNSGQFTARRKLYSFPLHFAVNKNSQNSLADIERGLEKIDLDEVNAIYDKWLPQNKLHSALPWLNKHAQLTILISSMLVMVIGLFFYRKLLKNRTEELKSAVEALKTSEERLECVVQNDALTGAKTRHQFYTLLAEKRFSPSPYVVAVLDIDSLKQINDSFGQDVGDMVLKHLAKLIRLQFSGSTVSARLGGGEFGVLFDLTESTQAMKRIKQLHKVLQLSPLHIDQQIIPVKFSEGIACYPYDGEDGESLVAIATTRMRANKPNYSMFGHTDNDTDVTERRWA</sequence>
<dbReference type="InterPro" id="IPR000160">
    <property type="entry name" value="GGDEF_dom"/>
</dbReference>
<dbReference type="NCBIfam" id="TIGR00254">
    <property type="entry name" value="GGDEF"/>
    <property type="match status" value="1"/>
</dbReference>
<keyword evidence="4" id="KW-0732">Signal</keyword>
<dbReference type="EC" id="2.7.7.65" evidence="1"/>